<dbReference type="InterPro" id="IPR051913">
    <property type="entry name" value="GH2_Domain-Containing"/>
</dbReference>
<evidence type="ECO:0000256" key="1">
    <source>
        <dbReference type="ARBA" id="ARBA00007401"/>
    </source>
</evidence>
<dbReference type="AlphaFoldDB" id="A0A3R6F029"/>
<feature type="domain" description="Glycoside hydrolase family 2 catalytic" evidence="5">
    <location>
        <begin position="311"/>
        <end position="512"/>
    </location>
</feature>
<sequence length="826" mass="94085">MKYLFVACLLCLSVLSAVAKVPAMNKIRLTNNWEYLKGDLGGIWEAVRPAAPGSSEAVPIWQPVTLPHCFNAEDAVDPDVNYYEGPGWYKTLLAIDNPYRNGRIVLDFDGAGQKTDVYVYTTHVGSHVGGYDSWNVDITDAVKAFLGSKDAKRFKGKVPLSIRCDNSRDLEMIPSDLADFNIYGGLYRYLNLVYLPEVSFEQIRLESSLSSNLKEGILKVKTSFYNPEDIRKADVTVSVYDADRKPVFSKTLEGILPLGDQLLAEMKIKNPVLWDVDVPQLYTCELTVKTPDQTFTTEERFGFRHTEFKDKGPFFLNGKRLLLRGTHRHEDHAGVAQAMTEDMMRREMRMMKDMGVNFIRLGHYQQSEIILDLCDELGILVWEEIPWCRGGLGGDVYKEQARRMLANMIGQHHNHPAVIIWGLGNENDWPNDFDTFDKSAIRAFMKELHDMAHRLDDTRMTAIRRCEFCNDIVDVYSPSIWAGWYRGVFTDYKSISEQEMQKVKHFLHVEWGGDSHARRHSEDAFYNLKNIEAGKGGDERAGDASLYGGVPRASRDGDWSESYVVRLIDWHLKEQETMPWLTGTAYWPFKDFSTPVRPDNPVPYVNQKGVVERDFTPKESYYVFQSYWTEKPMIHIYGHTWPVRWGGKDDRKEILVYSNCDEVELFVNGVSQGVKRRNSQDYPAAGLRWNCVYREGMNEIRAVGVKKKEKKEVSDVIRQEYQTAKWDKEAACQVSLLSEEGDTALVQVQLIDKNGIRCLSSKKQITFEIAGDGSLICNLGTSTGSRKVQAYNGRALIRIKRNGGNSLVAVKSEGLPTAFLELKSPK</sequence>
<dbReference type="InterPro" id="IPR036156">
    <property type="entry name" value="Beta-gal/glucu_dom_sf"/>
</dbReference>
<organism evidence="9 10">
    <name type="scientific">Parabacteroides merdae</name>
    <dbReference type="NCBI Taxonomy" id="46503"/>
    <lineage>
        <taxon>Bacteria</taxon>
        <taxon>Pseudomonadati</taxon>
        <taxon>Bacteroidota</taxon>
        <taxon>Bacteroidia</taxon>
        <taxon>Bacteroidales</taxon>
        <taxon>Tannerellaceae</taxon>
        <taxon>Parabacteroides</taxon>
    </lineage>
</organism>
<evidence type="ECO:0000259" key="7">
    <source>
        <dbReference type="Pfam" id="PF16355"/>
    </source>
</evidence>
<dbReference type="RefSeq" id="WP_122204184.1">
    <property type="nucleotide sequence ID" value="NZ_QRPL01000004.1"/>
</dbReference>
<dbReference type="Pfam" id="PF02836">
    <property type="entry name" value="Glyco_hydro_2_C"/>
    <property type="match status" value="1"/>
</dbReference>
<dbReference type="SUPFAM" id="SSF51445">
    <property type="entry name" value="(Trans)glycosidases"/>
    <property type="match status" value="1"/>
</dbReference>
<dbReference type="InterPro" id="IPR017853">
    <property type="entry name" value="GH"/>
</dbReference>
<reference evidence="9 10" key="1">
    <citation type="submission" date="2018-08" db="EMBL/GenBank/DDBJ databases">
        <title>A genome reference for cultivated species of the human gut microbiota.</title>
        <authorList>
            <person name="Zou Y."/>
            <person name="Xue W."/>
            <person name="Luo G."/>
        </authorList>
    </citation>
    <scope>NUCLEOTIDE SEQUENCE [LARGE SCALE GENOMIC DNA]</scope>
    <source>
        <strain evidence="9 10">AM34-17</strain>
    </source>
</reference>
<feature type="domain" description="Glycoside hydrolase family 2 immunoglobulin-like beta-sandwich" evidence="4">
    <location>
        <begin position="200"/>
        <end position="304"/>
    </location>
</feature>
<feature type="domain" description="Glycosyl hydrolases family 2 sugar binding" evidence="6">
    <location>
        <begin position="58"/>
        <end position="193"/>
    </location>
</feature>
<dbReference type="Gene3D" id="2.60.120.260">
    <property type="entry name" value="Galactose-binding domain-like"/>
    <property type="match status" value="1"/>
</dbReference>
<evidence type="ECO:0000256" key="2">
    <source>
        <dbReference type="ARBA" id="ARBA00022801"/>
    </source>
</evidence>
<feature type="domain" description="DUF4982" evidence="7">
    <location>
        <begin position="652"/>
        <end position="709"/>
    </location>
</feature>
<gene>
    <name evidence="9" type="ORF">DW828_06500</name>
</gene>
<dbReference type="SUPFAM" id="SSF49303">
    <property type="entry name" value="beta-Galactosidase/glucuronidase domain"/>
    <property type="match status" value="1"/>
</dbReference>
<evidence type="ECO:0000259" key="6">
    <source>
        <dbReference type="Pfam" id="PF02837"/>
    </source>
</evidence>
<dbReference type="PANTHER" id="PTHR42732">
    <property type="entry name" value="BETA-GALACTOSIDASE"/>
    <property type="match status" value="1"/>
</dbReference>
<dbReference type="InterPro" id="IPR006102">
    <property type="entry name" value="Ig-like_GH2"/>
</dbReference>
<evidence type="ECO:0000313" key="9">
    <source>
        <dbReference type="EMBL" id="RHC88142.1"/>
    </source>
</evidence>
<dbReference type="Pfam" id="PF00703">
    <property type="entry name" value="Glyco_hydro_2"/>
    <property type="match status" value="1"/>
</dbReference>
<proteinExistence type="inferred from homology"/>
<dbReference type="SUPFAM" id="SSF49785">
    <property type="entry name" value="Galactose-binding domain-like"/>
    <property type="match status" value="1"/>
</dbReference>
<dbReference type="PRINTS" id="PR00132">
    <property type="entry name" value="GLHYDRLASE2"/>
</dbReference>
<dbReference type="Pfam" id="PF16355">
    <property type="entry name" value="DUF4982"/>
    <property type="match status" value="1"/>
</dbReference>
<evidence type="ECO:0000259" key="8">
    <source>
        <dbReference type="Pfam" id="PF18565"/>
    </source>
</evidence>
<accession>A0A3R6F029</accession>
<dbReference type="Pfam" id="PF18565">
    <property type="entry name" value="Glyco_hydro2_C5"/>
    <property type="match status" value="1"/>
</dbReference>
<dbReference type="GO" id="GO:0005975">
    <property type="term" value="P:carbohydrate metabolic process"/>
    <property type="evidence" value="ECO:0007669"/>
    <property type="project" value="InterPro"/>
</dbReference>
<evidence type="ECO:0000313" key="10">
    <source>
        <dbReference type="Proteomes" id="UP000286260"/>
    </source>
</evidence>
<dbReference type="InterPro" id="IPR040605">
    <property type="entry name" value="Glyco_hydro2_dom5"/>
</dbReference>
<dbReference type="InterPro" id="IPR032311">
    <property type="entry name" value="DUF4982"/>
</dbReference>
<dbReference type="Proteomes" id="UP000286260">
    <property type="component" value="Unassembled WGS sequence"/>
</dbReference>
<keyword evidence="3" id="KW-0326">Glycosidase</keyword>
<dbReference type="Pfam" id="PF02837">
    <property type="entry name" value="Glyco_hydro_2_N"/>
    <property type="match status" value="1"/>
</dbReference>
<name>A0A3R6F029_9BACT</name>
<dbReference type="InterPro" id="IPR013783">
    <property type="entry name" value="Ig-like_fold"/>
</dbReference>
<evidence type="ECO:0000259" key="5">
    <source>
        <dbReference type="Pfam" id="PF02836"/>
    </source>
</evidence>
<keyword evidence="2 9" id="KW-0378">Hydrolase</keyword>
<dbReference type="InterPro" id="IPR008979">
    <property type="entry name" value="Galactose-bd-like_sf"/>
</dbReference>
<evidence type="ECO:0000256" key="3">
    <source>
        <dbReference type="ARBA" id="ARBA00023295"/>
    </source>
</evidence>
<dbReference type="PANTHER" id="PTHR42732:SF1">
    <property type="entry name" value="BETA-MANNOSIDASE"/>
    <property type="match status" value="1"/>
</dbReference>
<protein>
    <submittedName>
        <fullName evidence="9">Glycoside hydrolase family 2 protein</fullName>
    </submittedName>
</protein>
<dbReference type="InterPro" id="IPR006101">
    <property type="entry name" value="Glyco_hydro_2"/>
</dbReference>
<dbReference type="Gene3D" id="2.60.40.10">
    <property type="entry name" value="Immunoglobulins"/>
    <property type="match status" value="3"/>
</dbReference>
<feature type="domain" description="Glycoside hydrolase family 2" evidence="8">
    <location>
        <begin position="736"/>
        <end position="818"/>
    </location>
</feature>
<dbReference type="InterPro" id="IPR006104">
    <property type="entry name" value="Glyco_hydro_2_N"/>
</dbReference>
<comment type="caution">
    <text evidence="9">The sequence shown here is derived from an EMBL/GenBank/DDBJ whole genome shotgun (WGS) entry which is preliminary data.</text>
</comment>
<dbReference type="EMBL" id="QSII01000006">
    <property type="protein sequence ID" value="RHC88142.1"/>
    <property type="molecule type" value="Genomic_DNA"/>
</dbReference>
<evidence type="ECO:0000259" key="4">
    <source>
        <dbReference type="Pfam" id="PF00703"/>
    </source>
</evidence>
<dbReference type="GO" id="GO:0004553">
    <property type="term" value="F:hydrolase activity, hydrolyzing O-glycosyl compounds"/>
    <property type="evidence" value="ECO:0007669"/>
    <property type="project" value="InterPro"/>
</dbReference>
<comment type="similarity">
    <text evidence="1">Belongs to the glycosyl hydrolase 2 family.</text>
</comment>
<dbReference type="InterPro" id="IPR006103">
    <property type="entry name" value="Glyco_hydro_2_cat"/>
</dbReference>
<dbReference type="Gene3D" id="3.20.20.80">
    <property type="entry name" value="Glycosidases"/>
    <property type="match status" value="1"/>
</dbReference>